<accession>A0A9P6KB75</accession>
<dbReference type="Proteomes" id="UP000780801">
    <property type="component" value="Unassembled WGS sequence"/>
</dbReference>
<dbReference type="EMBL" id="JAABOA010003593">
    <property type="protein sequence ID" value="KAF9578498.1"/>
    <property type="molecule type" value="Genomic_DNA"/>
</dbReference>
<protein>
    <recommendedName>
        <fullName evidence="3">DDE Tnp4 domain-containing protein</fullName>
    </recommendedName>
</protein>
<dbReference type="GO" id="GO:0046872">
    <property type="term" value="F:metal ion binding"/>
    <property type="evidence" value="ECO:0007669"/>
    <property type="project" value="UniProtKB-KW"/>
</dbReference>
<feature type="domain" description="DDE Tnp4" evidence="3">
    <location>
        <begin position="8"/>
        <end position="103"/>
    </location>
</feature>
<dbReference type="InterPro" id="IPR027806">
    <property type="entry name" value="HARBI1_dom"/>
</dbReference>
<evidence type="ECO:0000256" key="1">
    <source>
        <dbReference type="ARBA" id="ARBA00001968"/>
    </source>
</evidence>
<name>A0A9P6KB75_9FUNG</name>
<dbReference type="Pfam" id="PF13359">
    <property type="entry name" value="DDE_Tnp_4"/>
    <property type="match status" value="1"/>
</dbReference>
<keyword evidence="5" id="KW-1185">Reference proteome</keyword>
<keyword evidence="2" id="KW-0479">Metal-binding</keyword>
<dbReference type="AlphaFoldDB" id="A0A9P6KB75"/>
<evidence type="ECO:0000259" key="3">
    <source>
        <dbReference type="Pfam" id="PF13359"/>
    </source>
</evidence>
<feature type="non-terminal residue" evidence="4">
    <location>
        <position position="1"/>
    </location>
</feature>
<evidence type="ECO:0000256" key="2">
    <source>
        <dbReference type="ARBA" id="ARBA00022723"/>
    </source>
</evidence>
<comment type="caution">
    <text evidence="4">The sequence shown here is derived from an EMBL/GenBank/DDBJ whole genome shotgun (WGS) entry which is preliminary data.</text>
</comment>
<comment type="cofactor">
    <cofactor evidence="1">
        <name>a divalent metal cation</name>
        <dbReference type="ChEBI" id="CHEBI:60240"/>
    </cofactor>
</comment>
<dbReference type="OrthoDB" id="2446903at2759"/>
<evidence type="ECO:0000313" key="5">
    <source>
        <dbReference type="Proteomes" id="UP000780801"/>
    </source>
</evidence>
<gene>
    <name evidence="4" type="ORF">BGW38_005665</name>
</gene>
<proteinExistence type="predicted"/>
<organism evidence="4 5">
    <name type="scientific">Lunasporangiospora selenospora</name>
    <dbReference type="NCBI Taxonomy" id="979761"/>
    <lineage>
        <taxon>Eukaryota</taxon>
        <taxon>Fungi</taxon>
        <taxon>Fungi incertae sedis</taxon>
        <taxon>Mucoromycota</taxon>
        <taxon>Mortierellomycotina</taxon>
        <taxon>Mortierellomycetes</taxon>
        <taxon>Mortierellales</taxon>
        <taxon>Mortierellaceae</taxon>
        <taxon>Lunasporangiospora</taxon>
    </lineage>
</organism>
<evidence type="ECO:0000313" key="4">
    <source>
        <dbReference type="EMBL" id="KAF9578498.1"/>
    </source>
</evidence>
<sequence>MGATGIGDHIGAFIAFETGYYGSWHDSSAFKATLQYRKKDNYFSGEEHLLGDAAYKLSPTIMTGYPRIQSQIVNASISNRLHCSSRVKIEHVFGMLKEKMPSLTKLFMRVRSTGNVVAVLGTVSADADAAAGLE</sequence>
<reference evidence="4" key="1">
    <citation type="journal article" date="2020" name="Fungal Divers.">
        <title>Resolving the Mortierellaceae phylogeny through synthesis of multi-gene phylogenetics and phylogenomics.</title>
        <authorList>
            <person name="Vandepol N."/>
            <person name="Liber J."/>
            <person name="Desiro A."/>
            <person name="Na H."/>
            <person name="Kennedy M."/>
            <person name="Barry K."/>
            <person name="Grigoriev I.V."/>
            <person name="Miller A.N."/>
            <person name="O'Donnell K."/>
            <person name="Stajich J.E."/>
            <person name="Bonito G."/>
        </authorList>
    </citation>
    <scope>NUCLEOTIDE SEQUENCE</scope>
    <source>
        <strain evidence="4">KOD1015</strain>
    </source>
</reference>